<dbReference type="RefSeq" id="XP_013386471.1">
    <property type="nucleotide sequence ID" value="XM_013531017.1"/>
</dbReference>
<evidence type="ECO:0000313" key="2">
    <source>
        <dbReference type="RefSeq" id="XP_013386471.1"/>
    </source>
</evidence>
<protein>
    <submittedName>
        <fullName evidence="2">Uncharacterized protein LOC106155968</fullName>
    </submittedName>
</protein>
<dbReference type="GeneID" id="106155968"/>
<sequence>MESIYESLLDGSFPVESSVPMQSNGCFWGNAQDGGTQAPFSLGGQQNQEEECTGALNQSAAVNQKLDISAEKVLSVLDFPSQTDSSQSSQTDSQNMDVLKYQYLTKMLTSGSILSHALRRKEYSA</sequence>
<accession>A0A1S3HLW1</accession>
<evidence type="ECO:0000313" key="1">
    <source>
        <dbReference type="Proteomes" id="UP000085678"/>
    </source>
</evidence>
<keyword evidence="1" id="KW-1185">Reference proteome</keyword>
<dbReference type="KEGG" id="lak:106155968"/>
<name>A0A1S3HLW1_LINAN</name>
<proteinExistence type="predicted"/>
<gene>
    <name evidence="2" type="primary">LOC106155968</name>
</gene>
<dbReference type="AlphaFoldDB" id="A0A1S3HLW1"/>
<dbReference type="Proteomes" id="UP000085678">
    <property type="component" value="Unplaced"/>
</dbReference>
<reference evidence="2" key="1">
    <citation type="submission" date="2025-08" db="UniProtKB">
        <authorList>
            <consortium name="RefSeq"/>
        </authorList>
    </citation>
    <scope>IDENTIFICATION</scope>
    <source>
        <tissue evidence="2">Gonads</tissue>
    </source>
</reference>
<organism evidence="1 2">
    <name type="scientific">Lingula anatina</name>
    <name type="common">Brachiopod</name>
    <name type="synonym">Lingula unguis</name>
    <dbReference type="NCBI Taxonomy" id="7574"/>
    <lineage>
        <taxon>Eukaryota</taxon>
        <taxon>Metazoa</taxon>
        <taxon>Spiralia</taxon>
        <taxon>Lophotrochozoa</taxon>
        <taxon>Brachiopoda</taxon>
        <taxon>Linguliformea</taxon>
        <taxon>Lingulata</taxon>
        <taxon>Lingulida</taxon>
        <taxon>Linguloidea</taxon>
        <taxon>Lingulidae</taxon>
        <taxon>Lingula</taxon>
    </lineage>
</organism>
<dbReference type="InParanoid" id="A0A1S3HLW1"/>